<dbReference type="SMART" id="SM00179">
    <property type="entry name" value="EGF_CA"/>
    <property type="match status" value="6"/>
</dbReference>
<feature type="domain" description="EGF-like" evidence="15">
    <location>
        <begin position="433"/>
        <end position="469"/>
    </location>
</feature>
<dbReference type="PROSITE" id="PS00022">
    <property type="entry name" value="EGF_1"/>
    <property type="match status" value="7"/>
</dbReference>
<keyword evidence="10 12" id="KW-1015">Disulfide bond</keyword>
<reference evidence="16" key="2">
    <citation type="submission" date="2025-08" db="UniProtKB">
        <authorList>
            <consortium name="Ensembl"/>
        </authorList>
    </citation>
    <scope>IDENTIFICATION</scope>
</reference>
<dbReference type="EMBL" id="AHAT01023780">
    <property type="status" value="NOT_ANNOTATED_CDS"/>
    <property type="molecule type" value="Genomic_DNA"/>
</dbReference>
<dbReference type="OMA" id="PGEGWQD"/>
<dbReference type="InterPro" id="IPR051022">
    <property type="entry name" value="Notch_Cell-Fate_Det"/>
</dbReference>
<dbReference type="EMBL" id="AHAT01023781">
    <property type="status" value="NOT_ANNOTATED_CDS"/>
    <property type="molecule type" value="Genomic_DNA"/>
</dbReference>
<dbReference type="GeneTree" id="ENSGT00940000166445"/>
<evidence type="ECO:0000256" key="9">
    <source>
        <dbReference type="ARBA" id="ARBA00023136"/>
    </source>
</evidence>
<feature type="region of interest" description="Disordered" evidence="13">
    <location>
        <begin position="1"/>
        <end position="23"/>
    </location>
</feature>
<dbReference type="PROSITE" id="PS50026">
    <property type="entry name" value="EGF_3"/>
    <property type="match status" value="6"/>
</dbReference>
<feature type="disulfide bond" evidence="12">
    <location>
        <begin position="496"/>
        <end position="505"/>
    </location>
</feature>
<dbReference type="EMBL" id="AHAT01023775">
    <property type="status" value="NOT_ANNOTATED_CDS"/>
    <property type="molecule type" value="Genomic_DNA"/>
</dbReference>
<feature type="disulfide bond" evidence="12">
    <location>
        <begin position="475"/>
        <end position="485"/>
    </location>
</feature>
<dbReference type="PROSITE" id="PS01186">
    <property type="entry name" value="EGF_2"/>
    <property type="match status" value="5"/>
</dbReference>
<reference evidence="16" key="3">
    <citation type="submission" date="2025-09" db="UniProtKB">
        <authorList>
            <consortium name="Ensembl"/>
        </authorList>
    </citation>
    <scope>IDENTIFICATION</scope>
</reference>
<evidence type="ECO:0000256" key="8">
    <source>
        <dbReference type="ARBA" id="ARBA00022989"/>
    </source>
</evidence>
<evidence type="ECO:0000259" key="15">
    <source>
        <dbReference type="PROSITE" id="PS50026"/>
    </source>
</evidence>
<feature type="domain" description="EGF-like" evidence="15">
    <location>
        <begin position="471"/>
        <end position="506"/>
    </location>
</feature>
<dbReference type="InterPro" id="IPR011651">
    <property type="entry name" value="Notch_ligand_N"/>
</dbReference>
<dbReference type="InterPro" id="IPR013032">
    <property type="entry name" value="EGF-like_CS"/>
</dbReference>
<dbReference type="InParanoid" id="W5NBM6"/>
<dbReference type="EMBL" id="AHAT01023779">
    <property type="status" value="NOT_ANNOTATED_CDS"/>
    <property type="molecule type" value="Genomic_DNA"/>
</dbReference>
<keyword evidence="5" id="KW-0732">Signal</keyword>
<feature type="domain" description="EGF-like" evidence="15">
    <location>
        <begin position="546"/>
        <end position="582"/>
    </location>
</feature>
<evidence type="ECO:0000256" key="5">
    <source>
        <dbReference type="ARBA" id="ARBA00022729"/>
    </source>
</evidence>
<dbReference type="PRINTS" id="PR00010">
    <property type="entry name" value="EGFBLOOD"/>
</dbReference>
<keyword evidence="7" id="KW-0914">Notch signaling pathway</keyword>
<evidence type="ECO:0000313" key="16">
    <source>
        <dbReference type="Ensembl" id="ENSLOCP00000018035.1"/>
    </source>
</evidence>
<protein>
    <recommendedName>
        <fullName evidence="15">EGF-like domain-containing protein</fullName>
    </recommendedName>
</protein>
<feature type="disulfide bond" evidence="12">
    <location>
        <begin position="383"/>
        <end position="392"/>
    </location>
</feature>
<feature type="disulfide bond" evidence="12">
    <location>
        <begin position="459"/>
        <end position="468"/>
    </location>
</feature>
<dbReference type="eggNOG" id="KOG1217">
    <property type="taxonomic scope" value="Eukaryota"/>
</dbReference>
<dbReference type="Ensembl" id="ENSLOCT00000018067.1">
    <property type="protein sequence ID" value="ENSLOCP00000018035.1"/>
    <property type="gene ID" value="ENSLOCG00000014652.1"/>
</dbReference>
<dbReference type="GO" id="GO:0007219">
    <property type="term" value="P:Notch signaling pathway"/>
    <property type="evidence" value="ECO:0007669"/>
    <property type="project" value="UniProtKB-KW"/>
</dbReference>
<evidence type="ECO:0000256" key="10">
    <source>
        <dbReference type="ARBA" id="ARBA00023157"/>
    </source>
</evidence>
<dbReference type="EMBL" id="AHAT01023774">
    <property type="status" value="NOT_ANNOTATED_CDS"/>
    <property type="molecule type" value="Genomic_DNA"/>
</dbReference>
<dbReference type="Pfam" id="PF12661">
    <property type="entry name" value="hEGF"/>
    <property type="match status" value="1"/>
</dbReference>
<dbReference type="InterPro" id="IPR009030">
    <property type="entry name" value="Growth_fac_rcpt_cys_sf"/>
</dbReference>
<feature type="disulfide bond" evidence="12">
    <location>
        <begin position="534"/>
        <end position="543"/>
    </location>
</feature>
<evidence type="ECO:0000256" key="11">
    <source>
        <dbReference type="ARBA" id="ARBA00023180"/>
    </source>
</evidence>
<keyword evidence="8 14" id="KW-1133">Transmembrane helix</keyword>
<dbReference type="Gene3D" id="2.10.25.10">
    <property type="entry name" value="Laminin"/>
    <property type="match status" value="7"/>
</dbReference>
<evidence type="ECO:0000256" key="7">
    <source>
        <dbReference type="ARBA" id="ARBA00022976"/>
    </source>
</evidence>
<keyword evidence="3 12" id="KW-0245">EGF-like domain</keyword>
<keyword evidence="2" id="KW-0217">Developmental protein</keyword>
<dbReference type="PROSITE" id="PS00010">
    <property type="entry name" value="ASX_HYDROXYL"/>
    <property type="match status" value="1"/>
</dbReference>
<name>W5NBM6_LEPOC</name>
<dbReference type="InterPro" id="IPR001881">
    <property type="entry name" value="EGF-like_Ca-bd_dom"/>
</dbReference>
<dbReference type="Pfam" id="PF21700">
    <property type="entry name" value="EGF_DL_JAG"/>
    <property type="match status" value="1"/>
</dbReference>
<dbReference type="SMART" id="SM00181">
    <property type="entry name" value="EGF"/>
    <property type="match status" value="8"/>
</dbReference>
<feature type="disulfide bond" evidence="12">
    <location>
        <begin position="421"/>
        <end position="430"/>
    </location>
</feature>
<dbReference type="EMBL" id="AHAT01023782">
    <property type="status" value="NOT_ANNOTATED_CDS"/>
    <property type="molecule type" value="Genomic_DNA"/>
</dbReference>
<keyword evidence="9 14" id="KW-0472">Membrane</keyword>
<dbReference type="GO" id="GO:0005112">
    <property type="term" value="F:Notch binding"/>
    <property type="evidence" value="ECO:0000318"/>
    <property type="project" value="GO_Central"/>
</dbReference>
<comment type="caution">
    <text evidence="12">Lacks conserved residue(s) required for the propagation of feature annotation.</text>
</comment>
<keyword evidence="17" id="KW-1185">Reference proteome</keyword>
<organism evidence="16 17">
    <name type="scientific">Lepisosteus oculatus</name>
    <name type="common">Spotted gar</name>
    <dbReference type="NCBI Taxonomy" id="7918"/>
    <lineage>
        <taxon>Eukaryota</taxon>
        <taxon>Metazoa</taxon>
        <taxon>Chordata</taxon>
        <taxon>Craniata</taxon>
        <taxon>Vertebrata</taxon>
        <taxon>Euteleostomi</taxon>
        <taxon>Actinopterygii</taxon>
        <taxon>Neopterygii</taxon>
        <taxon>Holostei</taxon>
        <taxon>Semionotiformes</taxon>
        <taxon>Lepisosteidae</taxon>
        <taxon>Lepisosteus</taxon>
    </lineage>
</organism>
<evidence type="ECO:0000256" key="6">
    <source>
        <dbReference type="ARBA" id="ARBA00022737"/>
    </source>
</evidence>
<evidence type="ECO:0000256" key="13">
    <source>
        <dbReference type="SAM" id="MobiDB-lite"/>
    </source>
</evidence>
<accession>W5NBM6</accession>
<dbReference type="FunFam" id="2.10.25.10:FF:000007">
    <property type="entry name" value="Delta-like protein"/>
    <property type="match status" value="2"/>
</dbReference>
<dbReference type="GO" id="GO:0007417">
    <property type="term" value="P:central nervous system development"/>
    <property type="evidence" value="ECO:0007669"/>
    <property type="project" value="UniProtKB-ARBA"/>
</dbReference>
<feature type="domain" description="EGF-like" evidence="15">
    <location>
        <begin position="357"/>
        <end position="393"/>
    </location>
</feature>
<dbReference type="Pfam" id="PF00008">
    <property type="entry name" value="EGF"/>
    <property type="match status" value="4"/>
</dbReference>
<dbReference type="InterPro" id="IPR049883">
    <property type="entry name" value="NOTCH1_EGF-like"/>
</dbReference>
<dbReference type="FunFam" id="2.10.25.10:FF:000146">
    <property type="entry name" value="Putative neurogenic locus notch"/>
    <property type="match status" value="1"/>
</dbReference>
<dbReference type="Bgee" id="ENSLOCG00000014652">
    <property type="expression patterns" value="Expressed in testis and 13 other cell types or tissues"/>
</dbReference>
<dbReference type="GO" id="GO:0005509">
    <property type="term" value="F:calcium ion binding"/>
    <property type="evidence" value="ECO:0007669"/>
    <property type="project" value="InterPro"/>
</dbReference>
<dbReference type="GO" id="GO:0016020">
    <property type="term" value="C:membrane"/>
    <property type="evidence" value="ECO:0007669"/>
    <property type="project" value="UniProtKB-SubCell"/>
</dbReference>
<dbReference type="FunFam" id="2.10.25.10:FF:000066">
    <property type="entry name" value="FAT atypical cadherin 4"/>
    <property type="match status" value="1"/>
</dbReference>
<keyword evidence="4 14" id="KW-0812">Transmembrane</keyword>
<dbReference type="InterPro" id="IPR000742">
    <property type="entry name" value="EGF"/>
</dbReference>
<dbReference type="FunFam" id="2.60.40.3510:FF:000014">
    <property type="entry name" value="Uncharacterized protein"/>
    <property type="match status" value="1"/>
</dbReference>
<dbReference type="SUPFAM" id="SSF57196">
    <property type="entry name" value="EGF/Laminin"/>
    <property type="match status" value="2"/>
</dbReference>
<evidence type="ECO:0000256" key="1">
    <source>
        <dbReference type="ARBA" id="ARBA00004479"/>
    </source>
</evidence>
<dbReference type="PANTHER" id="PTHR24049">
    <property type="entry name" value="CRUMBS FAMILY MEMBER"/>
    <property type="match status" value="1"/>
</dbReference>
<evidence type="ECO:0000256" key="3">
    <source>
        <dbReference type="ARBA" id="ARBA00022536"/>
    </source>
</evidence>
<proteinExistence type="predicted"/>
<keyword evidence="6" id="KW-0677">Repeat</keyword>
<feature type="region of interest" description="Disordered" evidence="13">
    <location>
        <begin position="676"/>
        <end position="699"/>
    </location>
</feature>
<dbReference type="Pfam" id="PF07645">
    <property type="entry name" value="EGF_CA"/>
    <property type="match status" value="1"/>
</dbReference>
<feature type="domain" description="EGF-like" evidence="15">
    <location>
        <begin position="395"/>
        <end position="431"/>
    </location>
</feature>
<feature type="transmembrane region" description="Helical" evidence="14">
    <location>
        <begin position="607"/>
        <end position="630"/>
    </location>
</feature>
<dbReference type="Gene3D" id="2.60.40.3510">
    <property type="match status" value="1"/>
</dbReference>
<dbReference type="FunFam" id="2.10.25.10:FF:000018">
    <property type="entry name" value="Delta-like 1"/>
    <property type="match status" value="1"/>
</dbReference>
<dbReference type="CDD" id="cd00054">
    <property type="entry name" value="EGF_CA"/>
    <property type="match status" value="6"/>
</dbReference>
<evidence type="ECO:0000313" key="17">
    <source>
        <dbReference type="Proteomes" id="UP000018468"/>
    </source>
</evidence>
<keyword evidence="11" id="KW-0325">Glycoprotein</keyword>
<dbReference type="AlphaFoldDB" id="W5NBM6"/>
<dbReference type="Pfam" id="PF07657">
    <property type="entry name" value="MNNL"/>
    <property type="match status" value="1"/>
</dbReference>
<comment type="subcellular location">
    <subcellularLocation>
        <location evidence="1">Membrane</location>
        <topology evidence="1">Single-pass type I membrane protein</topology>
    </subcellularLocation>
</comment>
<feature type="disulfide bond" evidence="12">
    <location>
        <begin position="572"/>
        <end position="581"/>
    </location>
</feature>
<evidence type="ECO:0000256" key="12">
    <source>
        <dbReference type="PROSITE-ProRule" id="PRU00076"/>
    </source>
</evidence>
<dbReference type="EMBL" id="AHAT01023778">
    <property type="status" value="NOT_ANNOTATED_CDS"/>
    <property type="molecule type" value="Genomic_DNA"/>
</dbReference>
<dbReference type="FunFam" id="2.10.25.10:FF:000012">
    <property type="entry name" value="Delta-like protein"/>
    <property type="match status" value="1"/>
</dbReference>
<dbReference type="EMBL" id="AHAT01023776">
    <property type="status" value="NOT_ANNOTATED_CDS"/>
    <property type="molecule type" value="Genomic_DNA"/>
</dbReference>
<feature type="domain" description="EGF-like" evidence="15">
    <location>
        <begin position="508"/>
        <end position="544"/>
    </location>
</feature>
<evidence type="ECO:0000256" key="4">
    <source>
        <dbReference type="ARBA" id="ARBA00022692"/>
    </source>
</evidence>
<dbReference type="STRING" id="7918.ENSLOCP00000018035"/>
<dbReference type="Proteomes" id="UP000018468">
    <property type="component" value="Linkage group LG2"/>
</dbReference>
<evidence type="ECO:0000256" key="2">
    <source>
        <dbReference type="ARBA" id="ARBA00022473"/>
    </source>
</evidence>
<dbReference type="SUPFAM" id="SSF57184">
    <property type="entry name" value="Growth factor receptor domain"/>
    <property type="match status" value="1"/>
</dbReference>
<evidence type="ECO:0000256" key="14">
    <source>
        <dbReference type="SAM" id="Phobius"/>
    </source>
</evidence>
<dbReference type="EMBL" id="AHAT01023777">
    <property type="status" value="NOT_ANNOTATED_CDS"/>
    <property type="molecule type" value="Genomic_DNA"/>
</dbReference>
<dbReference type="InterPro" id="IPR000152">
    <property type="entry name" value="EGF-type_Asp/Asn_hydroxyl_site"/>
</dbReference>
<sequence length="717" mass="76686">PPCRQPAGGAPVQDGWSGSGADRESLTTSLSAALLPLQVLQAVGVFELQIEQLQNTNGLLLGGGCCDGGGGGGAGGRCPQADQCDTFLRACLKEYQVRVSPTGPCTFGAGSTGVLGGNSFSLRHRTPGEQVGRIGIPFKYAWPKSFSLVLEVLDHDNDTVGAGRTELLENVVAQCCLCPGLTWASGSYSDLPDMWVLGRQGCLSQYCSSNLRGPVCICTEAALKSLFSHICADCSVEKRCYTTPPTGGPEVRVPAVCRQGCHLAHGYCSTPGECKCHYGWEGPLCDRCVTFPGCVHGSCTEPWMCVCDTNWGGLLCDKECGFSRGAGPRTLGAHTGAATELGGAQCHWAERHRLFAVEHACLSNPCANGGTCVEEAEGFYCVCPEGWTGPSCTTGVNECQPNPCSQGGTCRQLQHGFECLCPPQWTGRTCQLDTNECDRGVCVHAVACHNLIGGYFCDCQPGWTGQDCDITNHTCQGKCQNGAVCEESLTGYRCQCPPGFTGSYCQTRASHCDSAPCLNGGHCAEEEETPQCHCPLGYSGKHCEEVLDLCNPNPCQQGAPCQSTEGGYLCACPQGYEGKECLSLKDTCHEPHCQGEPSGSTGSGSTLYVVMVVLLAMLVVGTTLCIYLLAQLRRRRKERQHAGQDEGINNQRECVTLIRNLGGPPPVPRCREEIELSLPPTPETKKPRRSSAKLDISNREREKLNRFHFSDSQEVEV</sequence>
<reference evidence="17" key="1">
    <citation type="submission" date="2011-12" db="EMBL/GenBank/DDBJ databases">
        <title>The Draft Genome of Lepisosteus oculatus.</title>
        <authorList>
            <consortium name="The Broad Institute Genome Assembly &amp; Analysis Group"/>
            <consortium name="Computational R&amp;D Group"/>
            <consortium name="and Sequencing Platform"/>
            <person name="Di Palma F."/>
            <person name="Alfoldi J."/>
            <person name="Johnson J."/>
            <person name="Berlin A."/>
            <person name="Gnerre S."/>
            <person name="Jaffe D."/>
            <person name="MacCallum I."/>
            <person name="Young S."/>
            <person name="Walker B.J."/>
            <person name="Lander E.S."/>
            <person name="Lindblad-Toh K."/>
        </authorList>
    </citation>
    <scope>NUCLEOTIDE SEQUENCE [LARGE SCALE GENOMIC DNA]</scope>
</reference>